<accession>A0A0P7VBY8</accession>
<comment type="caution">
    <text evidence="2">The sequence shown here is derived from an EMBL/GenBank/DDBJ whole genome shotgun (WGS) entry which is preliminary data.</text>
</comment>
<dbReference type="EMBL" id="JARO02003341">
    <property type="protein sequence ID" value="KPP70685.1"/>
    <property type="molecule type" value="Genomic_DNA"/>
</dbReference>
<gene>
    <name evidence="2" type="ORF">Z043_110465</name>
</gene>
<feature type="transmembrane region" description="Helical" evidence="1">
    <location>
        <begin position="109"/>
        <end position="133"/>
    </location>
</feature>
<keyword evidence="1" id="KW-1133">Transmembrane helix</keyword>
<keyword evidence="1" id="KW-0812">Transmembrane</keyword>
<dbReference type="AlphaFoldDB" id="A0A0P7VBY8"/>
<organism evidence="2 3">
    <name type="scientific">Scleropages formosus</name>
    <name type="common">Asian bonytongue</name>
    <name type="synonym">Osteoglossum formosum</name>
    <dbReference type="NCBI Taxonomy" id="113540"/>
    <lineage>
        <taxon>Eukaryota</taxon>
        <taxon>Metazoa</taxon>
        <taxon>Chordata</taxon>
        <taxon>Craniata</taxon>
        <taxon>Vertebrata</taxon>
        <taxon>Euteleostomi</taxon>
        <taxon>Actinopterygii</taxon>
        <taxon>Neopterygii</taxon>
        <taxon>Teleostei</taxon>
        <taxon>Osteoglossocephala</taxon>
        <taxon>Osteoglossomorpha</taxon>
        <taxon>Osteoglossiformes</taxon>
        <taxon>Osteoglossidae</taxon>
        <taxon>Scleropages</taxon>
    </lineage>
</organism>
<protein>
    <submittedName>
        <fullName evidence="2">Uncharacterized protein</fullName>
    </submittedName>
</protein>
<sequence length="245" mass="27411">MDWRPIQSVTPSALHPAIPDYPPDHCNIDHDEQLTTGRHRVMKAGDTKRLSGMLYLRVIKVPIQTKPGKIDSNMTGNISELQADLSLNGTATLDSSNQAVNDALHEFKVFNITITSLALCILTFSSLFCSISCHRRRCKRRRAREYKSMVGCDQHGDEGTVGEARKNPSLRSPFSLLPWPQQRAADRAHIFFIYNNPVHAEDNSGKKSTLQGDHSELQAAHTPLETQRDTSDGVILSPAMFYMQL</sequence>
<evidence type="ECO:0000313" key="3">
    <source>
        <dbReference type="Proteomes" id="UP000034805"/>
    </source>
</evidence>
<name>A0A0P7VBY8_SCLFO</name>
<keyword evidence="1" id="KW-0472">Membrane</keyword>
<evidence type="ECO:0000313" key="2">
    <source>
        <dbReference type="EMBL" id="KPP70685.1"/>
    </source>
</evidence>
<proteinExistence type="predicted"/>
<evidence type="ECO:0000256" key="1">
    <source>
        <dbReference type="SAM" id="Phobius"/>
    </source>
</evidence>
<reference evidence="2 3" key="1">
    <citation type="submission" date="2015-08" db="EMBL/GenBank/DDBJ databases">
        <title>The genome of the Asian arowana (Scleropages formosus).</title>
        <authorList>
            <person name="Tan M.H."/>
            <person name="Gan H.M."/>
            <person name="Croft L.J."/>
            <person name="Austin C.M."/>
        </authorList>
    </citation>
    <scope>NUCLEOTIDE SEQUENCE [LARGE SCALE GENOMIC DNA]</scope>
    <source>
        <strain evidence="2">Aro1</strain>
    </source>
</reference>
<dbReference type="Proteomes" id="UP000034805">
    <property type="component" value="Unassembled WGS sequence"/>
</dbReference>